<dbReference type="Proteomes" id="UP000218231">
    <property type="component" value="Unassembled WGS sequence"/>
</dbReference>
<accession>A0A2A2KNU3</accession>
<organism evidence="2 3">
    <name type="scientific">Diploscapter pachys</name>
    <dbReference type="NCBI Taxonomy" id="2018661"/>
    <lineage>
        <taxon>Eukaryota</taxon>
        <taxon>Metazoa</taxon>
        <taxon>Ecdysozoa</taxon>
        <taxon>Nematoda</taxon>
        <taxon>Chromadorea</taxon>
        <taxon>Rhabditida</taxon>
        <taxon>Rhabditina</taxon>
        <taxon>Rhabditomorpha</taxon>
        <taxon>Rhabditoidea</taxon>
        <taxon>Rhabditidae</taxon>
        <taxon>Diploscapter</taxon>
    </lineage>
</organism>
<dbReference type="PROSITE" id="PS50181">
    <property type="entry name" value="FBOX"/>
    <property type="match status" value="2"/>
</dbReference>
<dbReference type="Pfam" id="PF00646">
    <property type="entry name" value="F-box"/>
    <property type="match status" value="1"/>
</dbReference>
<dbReference type="AlphaFoldDB" id="A0A2A2KNU3"/>
<dbReference type="SUPFAM" id="SSF81383">
    <property type="entry name" value="F-box domain"/>
    <property type="match status" value="1"/>
</dbReference>
<sequence length="428" mass="49267">MLLNTLPVELVTEILLNLPIRALIAIVQANRHLYNIAHAEKSIVQHRFDYKQAFSLELVITDSNSQESALICECGFPRCKTINLKIFRAENEYKAKESDDEYEVPNTNEPPGLTLKVWKACECRKTKQKMRIDAYDLLKSSTFLTTMDEYIRTGIDHVSYDFVNDVGERDKVATYHEVLKTAKKVDITGYTLGIYDEDLVAFFSKIKRLYLCGADKLTSKQKMIFDIFPVEIIEKCLVQLPIIDLISAIKINRRLYNIAHAEKCLFRHRLVKQHFDLSLMAEGVKNARRNRNDDDDFEICDCQTDSIEIAGYPLAAVADDGDLMRTFTRIARVYIPDKSKITLSGIAKFIKNIYDNKQGKARNIRLNVETKGIHAKELMVLIPTEAYEVLEDDVSPETAVKMTNKFDEKWKIAIKETYDWNILIQNSK</sequence>
<feature type="domain" description="F-box" evidence="1">
    <location>
        <begin position="222"/>
        <end position="269"/>
    </location>
</feature>
<dbReference type="SMART" id="SM00256">
    <property type="entry name" value="FBOX"/>
    <property type="match status" value="2"/>
</dbReference>
<proteinExistence type="predicted"/>
<gene>
    <name evidence="2" type="ORF">WR25_22367</name>
</gene>
<reference evidence="2 3" key="1">
    <citation type="journal article" date="2017" name="Curr. Biol.">
        <title>Genome architecture and evolution of a unichromosomal asexual nematode.</title>
        <authorList>
            <person name="Fradin H."/>
            <person name="Zegar C."/>
            <person name="Gutwein M."/>
            <person name="Lucas J."/>
            <person name="Kovtun M."/>
            <person name="Corcoran D."/>
            <person name="Baugh L.R."/>
            <person name="Kiontke K."/>
            <person name="Gunsalus K."/>
            <person name="Fitch D.H."/>
            <person name="Piano F."/>
        </authorList>
    </citation>
    <scope>NUCLEOTIDE SEQUENCE [LARGE SCALE GENOMIC DNA]</scope>
    <source>
        <strain evidence="2">PF1309</strain>
    </source>
</reference>
<dbReference type="InterPro" id="IPR001810">
    <property type="entry name" value="F-box_dom"/>
</dbReference>
<evidence type="ECO:0000259" key="1">
    <source>
        <dbReference type="PROSITE" id="PS50181"/>
    </source>
</evidence>
<name>A0A2A2KNU3_9BILA</name>
<evidence type="ECO:0000313" key="2">
    <source>
        <dbReference type="EMBL" id="PAV75549.1"/>
    </source>
</evidence>
<dbReference type="InterPro" id="IPR036047">
    <property type="entry name" value="F-box-like_dom_sf"/>
</dbReference>
<protein>
    <recommendedName>
        <fullName evidence="1">F-box domain-containing protein</fullName>
    </recommendedName>
</protein>
<dbReference type="EMBL" id="LIAE01008065">
    <property type="protein sequence ID" value="PAV75549.1"/>
    <property type="molecule type" value="Genomic_DNA"/>
</dbReference>
<comment type="caution">
    <text evidence="2">The sequence shown here is derived from an EMBL/GenBank/DDBJ whole genome shotgun (WGS) entry which is preliminary data.</text>
</comment>
<feature type="domain" description="F-box" evidence="1">
    <location>
        <begin position="1"/>
        <end position="46"/>
    </location>
</feature>
<evidence type="ECO:0000313" key="3">
    <source>
        <dbReference type="Proteomes" id="UP000218231"/>
    </source>
</evidence>
<keyword evidence="3" id="KW-1185">Reference proteome</keyword>